<dbReference type="NCBIfam" id="NF033795">
    <property type="entry name" value="chaper_CopZ_Bs"/>
    <property type="match status" value="1"/>
</dbReference>
<dbReference type="AlphaFoldDB" id="A0A8D3X0R9"/>
<dbReference type="InterPro" id="IPR017969">
    <property type="entry name" value="Heavy-metal-associated_CS"/>
</dbReference>
<keyword evidence="6" id="KW-0143">Chaperone</keyword>
<dbReference type="GO" id="GO:0005507">
    <property type="term" value="F:copper ion binding"/>
    <property type="evidence" value="ECO:0007669"/>
    <property type="project" value="InterPro"/>
</dbReference>
<accession>A0A8D3X0R9</accession>
<evidence type="ECO:0000256" key="2">
    <source>
        <dbReference type="ARBA" id="ARBA00015313"/>
    </source>
</evidence>
<dbReference type="SUPFAM" id="SSF55008">
    <property type="entry name" value="HMA, heavy metal-associated domain"/>
    <property type="match status" value="1"/>
</dbReference>
<evidence type="ECO:0000313" key="8">
    <source>
        <dbReference type="EMBL" id="AEN90226.1"/>
    </source>
</evidence>
<dbReference type="PRINTS" id="PR00944">
    <property type="entry name" value="CUEXPORT"/>
</dbReference>
<evidence type="ECO:0000256" key="3">
    <source>
        <dbReference type="ARBA" id="ARBA00022490"/>
    </source>
</evidence>
<dbReference type="GO" id="GO:0006825">
    <property type="term" value="P:copper ion transport"/>
    <property type="evidence" value="ECO:0007669"/>
    <property type="project" value="InterPro"/>
</dbReference>
<dbReference type="Pfam" id="PF00403">
    <property type="entry name" value="HMA"/>
    <property type="match status" value="1"/>
</dbReference>
<evidence type="ECO:0000256" key="5">
    <source>
        <dbReference type="ARBA" id="ARBA00023008"/>
    </source>
</evidence>
<protein>
    <recommendedName>
        <fullName evidence="2">Copper chaperone CopZ</fullName>
    </recommendedName>
</protein>
<dbReference type="InterPro" id="IPR049740">
    <property type="entry name" value="CopZ"/>
</dbReference>
<dbReference type="InterPro" id="IPR006122">
    <property type="entry name" value="HMA_Cu_ion-bd"/>
</dbReference>
<dbReference type="KEGG" id="bmh:BMWSH_3344"/>
<evidence type="ECO:0000256" key="4">
    <source>
        <dbReference type="ARBA" id="ARBA00022723"/>
    </source>
</evidence>
<dbReference type="Proteomes" id="UP000001283">
    <property type="component" value="Chromosome"/>
</dbReference>
<feature type="domain" description="HMA" evidence="7">
    <location>
        <begin position="5"/>
        <end position="71"/>
    </location>
</feature>
<comment type="subcellular location">
    <subcellularLocation>
        <location evidence="1">Cytoplasm</location>
    </subcellularLocation>
</comment>
<dbReference type="InterPro" id="IPR000428">
    <property type="entry name" value="Cu-bd"/>
</dbReference>
<keyword evidence="5" id="KW-0186">Copper</keyword>
<evidence type="ECO:0000256" key="6">
    <source>
        <dbReference type="ARBA" id="ARBA00023186"/>
    </source>
</evidence>
<dbReference type="EMBL" id="CP003017">
    <property type="protein sequence ID" value="AEN90226.1"/>
    <property type="molecule type" value="Genomic_DNA"/>
</dbReference>
<dbReference type="GO" id="GO:0005737">
    <property type="term" value="C:cytoplasm"/>
    <property type="evidence" value="ECO:0007669"/>
    <property type="project" value="UniProtKB-SubCell"/>
</dbReference>
<dbReference type="NCBIfam" id="TIGR00003">
    <property type="entry name" value="copper ion binding protein"/>
    <property type="match status" value="1"/>
</dbReference>
<dbReference type="PROSITE" id="PS01047">
    <property type="entry name" value="HMA_1"/>
    <property type="match status" value="1"/>
</dbReference>
<keyword evidence="4" id="KW-0479">Metal-binding</keyword>
<evidence type="ECO:0000313" key="9">
    <source>
        <dbReference type="Proteomes" id="UP000001283"/>
    </source>
</evidence>
<dbReference type="PANTHER" id="PTHR46594:SF4">
    <property type="entry name" value="P-TYPE CATION-TRANSPORTING ATPASE"/>
    <property type="match status" value="1"/>
</dbReference>
<dbReference type="PROSITE" id="PS50846">
    <property type="entry name" value="HMA_2"/>
    <property type="match status" value="1"/>
</dbReference>
<organism evidence="8 9">
    <name type="scientific">Priestia megaterium (strain WSH-002)</name>
    <name type="common">Bacillus megaterium</name>
    <dbReference type="NCBI Taxonomy" id="1006007"/>
    <lineage>
        <taxon>Bacteria</taxon>
        <taxon>Bacillati</taxon>
        <taxon>Bacillota</taxon>
        <taxon>Bacilli</taxon>
        <taxon>Bacillales</taxon>
        <taxon>Bacillaceae</taxon>
        <taxon>Priestia</taxon>
    </lineage>
</organism>
<dbReference type="PANTHER" id="PTHR46594">
    <property type="entry name" value="P-TYPE CATION-TRANSPORTING ATPASE"/>
    <property type="match status" value="1"/>
</dbReference>
<dbReference type="InterPro" id="IPR036163">
    <property type="entry name" value="HMA_dom_sf"/>
</dbReference>
<evidence type="ECO:0000256" key="1">
    <source>
        <dbReference type="ARBA" id="ARBA00004496"/>
    </source>
</evidence>
<dbReference type="CDD" id="cd00371">
    <property type="entry name" value="HMA"/>
    <property type="match status" value="1"/>
</dbReference>
<dbReference type="InterPro" id="IPR006121">
    <property type="entry name" value="HMA_dom"/>
</dbReference>
<evidence type="ECO:0000259" key="7">
    <source>
        <dbReference type="PROSITE" id="PS50846"/>
    </source>
</evidence>
<sequence>MLEMENVTLSVKGMSCGHCVKAVEGGVGELNGVKSVEVSLEDAKVTVAFDPSQVTVEDIKEAIDDQGYDVA</sequence>
<dbReference type="FunFam" id="3.30.70.100:FF:000001">
    <property type="entry name" value="ATPase copper transporting beta"/>
    <property type="match status" value="1"/>
</dbReference>
<proteinExistence type="predicted"/>
<name>A0A8D3X0R9_PRIMW</name>
<gene>
    <name evidence="8" type="primary">copZ</name>
    <name evidence="8" type="ORF">BMWSH_3344</name>
</gene>
<reference evidence="8 9" key="1">
    <citation type="journal article" date="2011" name="J. Bacteriol.">
        <title>Complete genome sequence of the industrial strain Bacillus megaterium WSH-002.</title>
        <authorList>
            <person name="Liu L."/>
            <person name="Li Y."/>
            <person name="Zhang J."/>
            <person name="Zou W."/>
            <person name="Zhou Z."/>
            <person name="Liu J."/>
            <person name="Li X."/>
            <person name="Wang L."/>
            <person name="Chen J."/>
        </authorList>
    </citation>
    <scope>NUCLEOTIDE SEQUENCE [LARGE SCALE GENOMIC DNA]</scope>
    <source>
        <strain evidence="8 9">WSH-002</strain>
    </source>
</reference>
<keyword evidence="3" id="KW-0963">Cytoplasm</keyword>
<dbReference type="Gene3D" id="3.30.70.100">
    <property type="match status" value="1"/>
</dbReference>